<keyword evidence="11" id="KW-1185">Reference proteome</keyword>
<evidence type="ECO:0000313" key="10">
    <source>
        <dbReference type="EMBL" id="MCE2595017.1"/>
    </source>
</evidence>
<dbReference type="Gene3D" id="3.40.50.300">
    <property type="entry name" value="P-loop containing nucleotide triphosphate hydrolases"/>
    <property type="match status" value="1"/>
</dbReference>
<proteinExistence type="predicted"/>
<dbReference type="Pfam" id="PF08402">
    <property type="entry name" value="TOBE_2"/>
    <property type="match status" value="1"/>
</dbReference>
<dbReference type="EMBL" id="JAIMJA010000008">
    <property type="protein sequence ID" value="MCE2595017.1"/>
    <property type="molecule type" value="Genomic_DNA"/>
</dbReference>
<keyword evidence="3" id="KW-0410">Iron transport</keyword>
<dbReference type="SUPFAM" id="SSF52540">
    <property type="entry name" value="P-loop containing nucleoside triphosphate hydrolases"/>
    <property type="match status" value="1"/>
</dbReference>
<name>A0ABS8WA93_9GAMM</name>
<dbReference type="Pfam" id="PF00005">
    <property type="entry name" value="ABC_tran"/>
    <property type="match status" value="1"/>
</dbReference>
<dbReference type="InterPro" id="IPR013611">
    <property type="entry name" value="Transp-assoc_OB_typ2"/>
</dbReference>
<evidence type="ECO:0000256" key="1">
    <source>
        <dbReference type="ARBA" id="ARBA00022448"/>
    </source>
</evidence>
<organism evidence="10 11">
    <name type="scientific">Motilimonas cestriensis</name>
    <dbReference type="NCBI Taxonomy" id="2742685"/>
    <lineage>
        <taxon>Bacteria</taxon>
        <taxon>Pseudomonadati</taxon>
        <taxon>Pseudomonadota</taxon>
        <taxon>Gammaproteobacteria</taxon>
        <taxon>Alteromonadales</taxon>
        <taxon>Alteromonadales genera incertae sedis</taxon>
        <taxon>Motilimonas</taxon>
    </lineage>
</organism>
<dbReference type="SUPFAM" id="SSF50331">
    <property type="entry name" value="MOP-like"/>
    <property type="match status" value="1"/>
</dbReference>
<evidence type="ECO:0000256" key="8">
    <source>
        <dbReference type="ARBA" id="ARBA00023136"/>
    </source>
</evidence>
<accession>A0ABS8WA93</accession>
<evidence type="ECO:0000256" key="4">
    <source>
        <dbReference type="ARBA" id="ARBA00022741"/>
    </source>
</evidence>
<evidence type="ECO:0000256" key="5">
    <source>
        <dbReference type="ARBA" id="ARBA00022840"/>
    </source>
</evidence>
<dbReference type="PANTHER" id="PTHR42781">
    <property type="entry name" value="SPERMIDINE/PUTRESCINE IMPORT ATP-BINDING PROTEIN POTA"/>
    <property type="match status" value="1"/>
</dbReference>
<evidence type="ECO:0000256" key="7">
    <source>
        <dbReference type="ARBA" id="ARBA00023065"/>
    </source>
</evidence>
<evidence type="ECO:0000256" key="6">
    <source>
        <dbReference type="ARBA" id="ARBA00023004"/>
    </source>
</evidence>
<keyword evidence="5 10" id="KW-0067">ATP-binding</keyword>
<keyword evidence="2" id="KW-1003">Cell membrane</keyword>
<dbReference type="Gene3D" id="2.40.50.140">
    <property type="entry name" value="Nucleic acid-binding proteins"/>
    <property type="match status" value="1"/>
</dbReference>
<feature type="domain" description="ABC transporter" evidence="9">
    <location>
        <begin position="4"/>
        <end position="236"/>
    </location>
</feature>
<dbReference type="CDD" id="cd03259">
    <property type="entry name" value="ABC_Carb_Solutes_like"/>
    <property type="match status" value="1"/>
</dbReference>
<dbReference type="InterPro" id="IPR050093">
    <property type="entry name" value="ABC_SmlMolc_Importer"/>
</dbReference>
<protein>
    <submittedName>
        <fullName evidence="10">ABC transporter ATP-binding protein</fullName>
    </submittedName>
</protein>
<dbReference type="InterPro" id="IPR027417">
    <property type="entry name" value="P-loop_NTPase"/>
</dbReference>
<dbReference type="InterPro" id="IPR003439">
    <property type="entry name" value="ABC_transporter-like_ATP-bd"/>
</dbReference>
<gene>
    <name evidence="10" type="ORF">K6Y31_09330</name>
</gene>
<keyword evidence="4" id="KW-0547">Nucleotide-binding</keyword>
<evidence type="ECO:0000256" key="3">
    <source>
        <dbReference type="ARBA" id="ARBA00022496"/>
    </source>
</evidence>
<evidence type="ECO:0000313" key="11">
    <source>
        <dbReference type="Proteomes" id="UP001201273"/>
    </source>
</evidence>
<dbReference type="Proteomes" id="UP001201273">
    <property type="component" value="Unassembled WGS sequence"/>
</dbReference>
<keyword evidence="8" id="KW-0472">Membrane</keyword>
<evidence type="ECO:0000256" key="2">
    <source>
        <dbReference type="ARBA" id="ARBA00022475"/>
    </source>
</evidence>
<keyword evidence="7" id="KW-0406">Ion transport</keyword>
<dbReference type="InterPro" id="IPR017871">
    <property type="entry name" value="ABC_transporter-like_CS"/>
</dbReference>
<dbReference type="SMART" id="SM00382">
    <property type="entry name" value="AAA"/>
    <property type="match status" value="1"/>
</dbReference>
<reference evidence="10 11" key="1">
    <citation type="journal article" date="2022" name="Environ. Microbiol. Rep.">
        <title>Eco-phylogenetic analyses reveal divergent evolution of vitamin B12 metabolism in the marine bacterial family 'Psychromonadaceae'.</title>
        <authorList>
            <person name="Jin X."/>
            <person name="Yang Y."/>
            <person name="Cao H."/>
            <person name="Gao B."/>
            <person name="Zhao Z."/>
        </authorList>
    </citation>
    <scope>NUCLEOTIDE SEQUENCE [LARGE SCALE GENOMIC DNA]</scope>
    <source>
        <strain evidence="10 11">MKS20</strain>
    </source>
</reference>
<keyword evidence="6" id="KW-0408">Iron</keyword>
<dbReference type="PROSITE" id="PS50893">
    <property type="entry name" value="ABC_TRANSPORTER_2"/>
    <property type="match status" value="1"/>
</dbReference>
<dbReference type="PROSITE" id="PS00211">
    <property type="entry name" value="ABC_TRANSPORTER_1"/>
    <property type="match status" value="1"/>
</dbReference>
<dbReference type="Gene3D" id="2.40.50.100">
    <property type="match status" value="1"/>
</dbReference>
<keyword evidence="1" id="KW-0813">Transport</keyword>
<dbReference type="InterPro" id="IPR003593">
    <property type="entry name" value="AAA+_ATPase"/>
</dbReference>
<dbReference type="PANTHER" id="PTHR42781:SF4">
    <property type="entry name" value="SPERMIDINE_PUTRESCINE IMPORT ATP-BINDING PROTEIN POTA"/>
    <property type="match status" value="1"/>
</dbReference>
<dbReference type="RefSeq" id="WP_233052525.1">
    <property type="nucleotide sequence ID" value="NZ_JAIMJA010000008.1"/>
</dbReference>
<dbReference type="GO" id="GO:0005524">
    <property type="term" value="F:ATP binding"/>
    <property type="evidence" value="ECO:0007669"/>
    <property type="project" value="UniProtKB-KW"/>
</dbReference>
<dbReference type="InterPro" id="IPR008995">
    <property type="entry name" value="Mo/tungstate-bd_C_term_dom"/>
</dbReference>
<comment type="caution">
    <text evidence="10">The sequence shown here is derived from an EMBL/GenBank/DDBJ whole genome shotgun (WGS) entry which is preliminary data.</text>
</comment>
<dbReference type="InterPro" id="IPR012340">
    <property type="entry name" value="NA-bd_OB-fold"/>
</dbReference>
<evidence type="ECO:0000259" key="9">
    <source>
        <dbReference type="PROSITE" id="PS50893"/>
    </source>
</evidence>
<sequence>MSALVISNVHCSYNGLDILSDMSVTLEDNEILCLLGSSGCGKTTLLKAIAGLLPLKSGEITINGKVVNKTGFHLPPEQRKIGMIFQDYALFPHMTVMDNVVFGIDELPKKEQQTRAQQVLDLVNLSEFSERYPHQLSGGQQQRVAIARALAYQPDLMLLDEPFSNIDSQVRLKLIAEIRQILKKAGVSAVFVTHSKEEAFAFADKLAVLDQGSIVQVGTPDELYLRPATRFVADFLGGGNYLPATVIDEHHVNTPLGRVCSTVAHHKSDATSYDIFIRPQQISLTANDAGAGVVSDVQFLGASSKVYVKLAQQEFECQVAQHFTTQQVVDLAVEPHELILFDKQSA</sequence>
<dbReference type="InterPro" id="IPR015853">
    <property type="entry name" value="ABC_transpr_FbpC"/>
</dbReference>